<dbReference type="PROSITE" id="PS51186">
    <property type="entry name" value="GNAT"/>
    <property type="match status" value="1"/>
</dbReference>
<dbReference type="InterPro" id="IPR000182">
    <property type="entry name" value="GNAT_dom"/>
</dbReference>
<reference evidence="2 3" key="1">
    <citation type="journal article" date="2019" name="Emerg. Microbes Infect.">
        <title>Comprehensive subspecies identification of 175 nontuberculous mycobacteria species based on 7547 genomic profiles.</title>
        <authorList>
            <person name="Matsumoto Y."/>
            <person name="Kinjo T."/>
            <person name="Motooka D."/>
            <person name="Nabeya D."/>
            <person name="Jung N."/>
            <person name="Uechi K."/>
            <person name="Horii T."/>
            <person name="Iida T."/>
            <person name="Fujita J."/>
            <person name="Nakamura S."/>
        </authorList>
    </citation>
    <scope>NUCLEOTIDE SEQUENCE [LARGE SCALE GENOMIC DNA]</scope>
    <source>
        <strain evidence="2 3">JCM 16367</strain>
    </source>
</reference>
<organism evidence="2 3">
    <name type="scientific">Mycobacterium noviomagense</name>
    <dbReference type="NCBI Taxonomy" id="459858"/>
    <lineage>
        <taxon>Bacteria</taxon>
        <taxon>Bacillati</taxon>
        <taxon>Actinomycetota</taxon>
        <taxon>Actinomycetes</taxon>
        <taxon>Mycobacteriales</taxon>
        <taxon>Mycobacteriaceae</taxon>
        <taxon>Mycobacterium</taxon>
    </lineage>
</organism>
<accession>A0A7I7PI33</accession>
<dbReference type="RefSeq" id="WP_232070269.1">
    <property type="nucleotide sequence ID" value="NZ_AP022583.1"/>
</dbReference>
<dbReference type="Pfam" id="PF00583">
    <property type="entry name" value="Acetyltransf_1"/>
    <property type="match status" value="1"/>
</dbReference>
<dbReference type="InterPro" id="IPR016181">
    <property type="entry name" value="Acyl_CoA_acyltransferase"/>
</dbReference>
<protein>
    <recommendedName>
        <fullName evidence="1">N-acetyltransferase domain-containing protein</fullName>
    </recommendedName>
</protein>
<dbReference type="GO" id="GO:0016747">
    <property type="term" value="F:acyltransferase activity, transferring groups other than amino-acyl groups"/>
    <property type="evidence" value="ECO:0007669"/>
    <property type="project" value="InterPro"/>
</dbReference>
<evidence type="ECO:0000259" key="1">
    <source>
        <dbReference type="PROSITE" id="PS51186"/>
    </source>
</evidence>
<evidence type="ECO:0000313" key="3">
    <source>
        <dbReference type="Proteomes" id="UP000466894"/>
    </source>
</evidence>
<dbReference type="KEGG" id="mnv:MNVI_35390"/>
<evidence type="ECO:0000313" key="2">
    <source>
        <dbReference type="EMBL" id="BBY08221.1"/>
    </source>
</evidence>
<dbReference type="AlphaFoldDB" id="A0A7I7PI33"/>
<name>A0A7I7PI33_9MYCO</name>
<proteinExistence type="predicted"/>
<dbReference type="SUPFAM" id="SSF55729">
    <property type="entry name" value="Acyl-CoA N-acyltransferases (Nat)"/>
    <property type="match status" value="1"/>
</dbReference>
<feature type="domain" description="N-acetyltransferase" evidence="1">
    <location>
        <begin position="15"/>
        <end position="166"/>
    </location>
</feature>
<gene>
    <name evidence="2" type="ORF">MNVI_35390</name>
</gene>
<sequence length="177" mass="19447">MEKIVTATMRDGAAVLLRRLEPSDIDAVIALHDTLTERECYLRFFTMHPMYLKALAQRLTEGTGEDYALGAFESGNLIGVANYVVCAKPATAEVAVVVAHADHLRGVGTALLRRLAKVACASGIRHFVADVMTTNHLMFRVFRDAGLQPRRTEYSDGVVHLEFDLDDIASEIQDAVS</sequence>
<dbReference type="EMBL" id="AP022583">
    <property type="protein sequence ID" value="BBY08221.1"/>
    <property type="molecule type" value="Genomic_DNA"/>
</dbReference>
<dbReference type="Proteomes" id="UP000466894">
    <property type="component" value="Chromosome"/>
</dbReference>
<dbReference type="Gene3D" id="3.40.630.30">
    <property type="match status" value="1"/>
</dbReference>